<feature type="transmembrane region" description="Helical" evidence="7">
    <location>
        <begin position="304"/>
        <end position="324"/>
    </location>
</feature>
<comment type="subcellular location">
    <subcellularLocation>
        <location evidence="1">Membrane</location>
        <topology evidence="1">Multi-pass membrane protein</topology>
    </subcellularLocation>
</comment>
<dbReference type="SUPFAM" id="SSF103473">
    <property type="entry name" value="MFS general substrate transporter"/>
    <property type="match status" value="2"/>
</dbReference>
<evidence type="ECO:0000256" key="2">
    <source>
        <dbReference type="ARBA" id="ARBA00022448"/>
    </source>
</evidence>
<dbReference type="InterPro" id="IPR036259">
    <property type="entry name" value="MFS_trans_sf"/>
</dbReference>
<keyword evidence="5 7" id="KW-0472">Membrane</keyword>
<organism evidence="8 9">
    <name type="scientific">Littorina saxatilis</name>
    <dbReference type="NCBI Taxonomy" id="31220"/>
    <lineage>
        <taxon>Eukaryota</taxon>
        <taxon>Metazoa</taxon>
        <taxon>Spiralia</taxon>
        <taxon>Lophotrochozoa</taxon>
        <taxon>Mollusca</taxon>
        <taxon>Gastropoda</taxon>
        <taxon>Caenogastropoda</taxon>
        <taxon>Littorinimorpha</taxon>
        <taxon>Littorinoidea</taxon>
        <taxon>Littorinidae</taxon>
        <taxon>Littorina</taxon>
    </lineage>
</organism>
<feature type="transmembrane region" description="Helical" evidence="7">
    <location>
        <begin position="218"/>
        <end position="240"/>
    </location>
</feature>
<protein>
    <submittedName>
        <fullName evidence="8">Uncharacterized protein</fullName>
    </submittedName>
</protein>
<feature type="transmembrane region" description="Helical" evidence="7">
    <location>
        <begin position="572"/>
        <end position="590"/>
    </location>
</feature>
<feature type="transmembrane region" description="Helical" evidence="7">
    <location>
        <begin position="261"/>
        <end position="284"/>
    </location>
</feature>
<sequence>MTATFSLRRRVQLCLVMLALESYISFEEIFMVSVLQRLGVPLAFVSLPGTISSFIGVFVIPFLGWASDRFTSNNCCGQKRPYALLTLTVCIVGTTILFGVNLTSLYSKPIDANQTPNDTALPQINTVEPFLRDYRSSASADEGYPTSTRRDNFNTSIQATSPQSAETKSDSIPSTVNSYSTSVFEITESSFFPASTASAVSPDPASNSMDNSSSDSAVYIPVVGILGIAGFVLMDHGYDASMSTVKVYMIAVTSSSQHDDVFVMGTLIGAVGGCMTSLLGFVNLSSLFPAGTDTVLDTGIAQCFAQTALLWLLLVVLGSCSLLTGSERAIMANQVEPTSSESSTDENKDTLSSSIYESIMVGAADQENELPKPDQNLDAASTAIYQGQEYQHDEKSRLILQSKKNSCRNWKSLKKKVLLCTMTFLGLSTNYAYFVYVTNYVGEVIYGGDSRGDVGSDSYRKYVEGEHMASLGMLTFYCLFVAFNFLQNKILKKIGMRAEYLAASVFCCVVTLALALTDSLIVFFVNAAAMAVFRSAVYTIPFILSNNYHSQQQDSKENGEDGSSSSSSGSSMAAITAMIPASYVLVSLIMGPLMEVTGYPGAPIFFAAVSCALGIVSTFFVQFS</sequence>
<dbReference type="GO" id="GO:0016020">
    <property type="term" value="C:membrane"/>
    <property type="evidence" value="ECO:0007669"/>
    <property type="project" value="UniProtKB-SubCell"/>
</dbReference>
<feature type="transmembrane region" description="Helical" evidence="7">
    <location>
        <begin position="42"/>
        <end position="63"/>
    </location>
</feature>
<keyword evidence="9" id="KW-1185">Reference proteome</keyword>
<evidence type="ECO:0000256" key="1">
    <source>
        <dbReference type="ARBA" id="ARBA00004141"/>
    </source>
</evidence>
<keyword evidence="4 7" id="KW-1133">Transmembrane helix</keyword>
<dbReference type="AlphaFoldDB" id="A0AAN9C143"/>
<feature type="region of interest" description="Disordered" evidence="6">
    <location>
        <begin position="137"/>
        <end position="173"/>
    </location>
</feature>
<feature type="compositionally biased region" description="Polar residues" evidence="6">
    <location>
        <begin position="153"/>
        <end position="173"/>
    </location>
</feature>
<keyword evidence="2" id="KW-0813">Transport</keyword>
<evidence type="ECO:0000313" key="9">
    <source>
        <dbReference type="Proteomes" id="UP001374579"/>
    </source>
</evidence>
<dbReference type="EMBL" id="JBAMIC010000001">
    <property type="protein sequence ID" value="KAK7114973.1"/>
    <property type="molecule type" value="Genomic_DNA"/>
</dbReference>
<evidence type="ECO:0000313" key="8">
    <source>
        <dbReference type="EMBL" id="KAK7114973.1"/>
    </source>
</evidence>
<dbReference type="GO" id="GO:0008506">
    <property type="term" value="F:sucrose:proton symporter activity"/>
    <property type="evidence" value="ECO:0007669"/>
    <property type="project" value="TreeGrafter"/>
</dbReference>
<dbReference type="Proteomes" id="UP001374579">
    <property type="component" value="Unassembled WGS sequence"/>
</dbReference>
<feature type="transmembrane region" description="Helical" evidence="7">
    <location>
        <begin position="602"/>
        <end position="621"/>
    </location>
</feature>
<gene>
    <name evidence="8" type="ORF">V1264_000930</name>
</gene>
<accession>A0AAN9C143</accession>
<evidence type="ECO:0000256" key="5">
    <source>
        <dbReference type="ARBA" id="ARBA00023136"/>
    </source>
</evidence>
<proteinExistence type="predicted"/>
<evidence type="ECO:0000256" key="3">
    <source>
        <dbReference type="ARBA" id="ARBA00022692"/>
    </source>
</evidence>
<feature type="transmembrane region" description="Helical" evidence="7">
    <location>
        <begin position="84"/>
        <end position="106"/>
    </location>
</feature>
<dbReference type="PANTHER" id="PTHR19432:SF35">
    <property type="entry name" value="SOLUTE CARRIER FAMILY 45 MEMBER 3 ISOFORM X1"/>
    <property type="match status" value="1"/>
</dbReference>
<feature type="transmembrane region" description="Helical" evidence="7">
    <location>
        <begin position="417"/>
        <end position="436"/>
    </location>
</feature>
<name>A0AAN9C143_9CAEN</name>
<feature type="transmembrane region" description="Helical" evidence="7">
    <location>
        <begin position="468"/>
        <end position="486"/>
    </location>
</feature>
<comment type="caution">
    <text evidence="8">The sequence shown here is derived from an EMBL/GenBank/DDBJ whole genome shotgun (WGS) entry which is preliminary data.</text>
</comment>
<keyword evidence="3 7" id="KW-0812">Transmembrane</keyword>
<evidence type="ECO:0000256" key="7">
    <source>
        <dbReference type="SAM" id="Phobius"/>
    </source>
</evidence>
<feature type="transmembrane region" description="Helical" evidence="7">
    <location>
        <begin position="498"/>
        <end position="517"/>
    </location>
</feature>
<reference evidence="8 9" key="1">
    <citation type="submission" date="2024-02" db="EMBL/GenBank/DDBJ databases">
        <title>Chromosome-scale genome assembly of the rough periwinkle Littorina saxatilis.</title>
        <authorList>
            <person name="De Jode A."/>
            <person name="Faria R."/>
            <person name="Formenti G."/>
            <person name="Sims Y."/>
            <person name="Smith T.P."/>
            <person name="Tracey A."/>
            <person name="Wood J.M.D."/>
            <person name="Zagrodzka Z.B."/>
            <person name="Johannesson K."/>
            <person name="Butlin R.K."/>
            <person name="Leder E.H."/>
        </authorList>
    </citation>
    <scope>NUCLEOTIDE SEQUENCE [LARGE SCALE GENOMIC DNA]</scope>
    <source>
        <strain evidence="8">Snail1</strain>
        <tissue evidence="8">Muscle</tissue>
    </source>
</reference>
<dbReference type="PANTHER" id="PTHR19432">
    <property type="entry name" value="SUGAR TRANSPORTER"/>
    <property type="match status" value="1"/>
</dbReference>
<evidence type="ECO:0000256" key="4">
    <source>
        <dbReference type="ARBA" id="ARBA00022989"/>
    </source>
</evidence>
<dbReference type="Gene3D" id="1.20.1250.20">
    <property type="entry name" value="MFS general substrate transporter like domains"/>
    <property type="match status" value="1"/>
</dbReference>
<evidence type="ECO:0000256" key="6">
    <source>
        <dbReference type="SAM" id="MobiDB-lite"/>
    </source>
</evidence>